<feature type="disulfide bond" evidence="1">
    <location>
        <begin position="619"/>
        <end position="629"/>
    </location>
</feature>
<dbReference type="Pfam" id="PF05375">
    <property type="entry name" value="Pacifastin_I"/>
    <property type="match status" value="2"/>
</dbReference>
<organism evidence="3 4">
    <name type="scientific">Manduca sexta</name>
    <name type="common">Tobacco hawkmoth</name>
    <name type="synonym">Tobacco hornworm</name>
    <dbReference type="NCBI Taxonomy" id="7130"/>
    <lineage>
        <taxon>Eukaryota</taxon>
        <taxon>Metazoa</taxon>
        <taxon>Ecdysozoa</taxon>
        <taxon>Arthropoda</taxon>
        <taxon>Hexapoda</taxon>
        <taxon>Insecta</taxon>
        <taxon>Pterygota</taxon>
        <taxon>Neoptera</taxon>
        <taxon>Endopterygota</taxon>
        <taxon>Lepidoptera</taxon>
        <taxon>Glossata</taxon>
        <taxon>Ditrysia</taxon>
        <taxon>Bombycoidea</taxon>
        <taxon>Sphingidae</taxon>
        <taxon>Sphinginae</taxon>
        <taxon>Sphingini</taxon>
        <taxon>Manduca</taxon>
    </lineage>
</organism>
<keyword evidence="1" id="KW-1015">Disulfide bond</keyword>
<dbReference type="EMBL" id="JH668685">
    <property type="protein sequence ID" value="KAG6460628.1"/>
    <property type="molecule type" value="Genomic_DNA"/>
</dbReference>
<feature type="domain" description="Pacifastin" evidence="2">
    <location>
        <begin position="288"/>
        <end position="322"/>
    </location>
</feature>
<feature type="domain" description="Pacifastin" evidence="2">
    <location>
        <begin position="353"/>
        <end position="387"/>
    </location>
</feature>
<name>A0A921ZNR3_MANSE</name>
<dbReference type="Proteomes" id="UP000791440">
    <property type="component" value="Unassembled WGS sequence"/>
</dbReference>
<dbReference type="AlphaFoldDB" id="A0A921ZNR3"/>
<dbReference type="GO" id="GO:0004867">
    <property type="term" value="F:serine-type endopeptidase inhibitor activity"/>
    <property type="evidence" value="ECO:0007669"/>
    <property type="project" value="UniProtKB-UniRule"/>
</dbReference>
<gene>
    <name evidence="3" type="ORF">O3G_MSEX012109</name>
</gene>
<comment type="caution">
    <text evidence="1">Lacks conserved residue(s) required for the propagation of feature annotation.</text>
</comment>
<evidence type="ECO:0000313" key="4">
    <source>
        <dbReference type="Proteomes" id="UP000791440"/>
    </source>
</evidence>
<protein>
    <recommendedName>
        <fullName evidence="2">Pacifastin domain-containing protein</fullName>
    </recommendedName>
</protein>
<accession>A0A921ZNR3</accession>
<evidence type="ECO:0000259" key="2">
    <source>
        <dbReference type="PROSITE" id="PS51446"/>
    </source>
</evidence>
<feature type="disulfide bond" evidence="1">
    <location>
        <begin position="606"/>
        <end position="621"/>
    </location>
</feature>
<feature type="disulfide bond" evidence="1">
    <location>
        <begin position="291"/>
        <end position="306"/>
    </location>
</feature>
<keyword evidence="1" id="KW-0646">Protease inhibitor</keyword>
<evidence type="ECO:0000256" key="1">
    <source>
        <dbReference type="PROSITE-ProRule" id="PRU00776"/>
    </source>
</evidence>
<comment type="similarity">
    <text evidence="1">Belongs to the protease inhibitor I19 family.</text>
</comment>
<proteinExistence type="inferred from homology"/>
<feature type="disulfide bond" evidence="1">
    <location>
        <begin position="356"/>
        <end position="371"/>
    </location>
</feature>
<sequence>MSTKSMTLIQFAVLISGNMLSRFFLFFLLWISIADALLFKPRRMCVPTAAVHGPCHECVCSTQGVYHCWHKKCDNNETETTDLDKECEPSLTYIEKSMICSCSTTGDWRSSNCRNRFRRIQTKNTLTKQILRTNIGCTPFMLYLIDCNICRCESTGVFKPSSCTNRPCASKNKAATCTAGDIERFGNELCACSDVNYFIDKLCSPINEKEVQTVEDRKLEKFVYADQPWRRSFEDNHRCKQNMTFTIDCNTCVCKKNRLECTNHVCKAKEIGRSKNSVKALPELKSPDEKCKPGRKYKYKCNICVCADDGSPTCTNMICLEDFILDLRAFRGALKTSGKPNLTNITRIAEIKEQKCVPGQNYKIDCNTCFCKNDGNLMCTKVLCLTNKRPIEGRRKNTENIAMAWKNNTANKKGEKEAKPAKKKNKLMEIPTLPDTCVPGKIYKKGCQKCFCQDNKKGVCTKKKNACKEKGFRIRYLKDIRPPFKSGEVVNFPELQHRQVRCEPGMSYRVDCNGCVCLASHDLICDEYICLSYDDMHRIDADEKSRGHCDPQTYNKTVKNCVQCVCIKNRVKCSEVAGCISDYDKQLLNWNNGKPKLTLDMFKETCMPGGVYRMDCNNCYCQDDKTLRCTQKTCLNYSQSKALEDQRMYLIHYGL</sequence>
<reference evidence="3" key="2">
    <citation type="submission" date="2020-12" db="EMBL/GenBank/DDBJ databases">
        <authorList>
            <person name="Kanost M."/>
        </authorList>
    </citation>
    <scope>NUCLEOTIDE SEQUENCE</scope>
</reference>
<reference evidence="3" key="1">
    <citation type="journal article" date="2016" name="Insect Biochem. Mol. Biol.">
        <title>Multifaceted biological insights from a draft genome sequence of the tobacco hornworm moth, Manduca sexta.</title>
        <authorList>
            <person name="Kanost M.R."/>
            <person name="Arrese E.L."/>
            <person name="Cao X."/>
            <person name="Chen Y.R."/>
            <person name="Chellapilla S."/>
            <person name="Goldsmith M.R."/>
            <person name="Grosse-Wilde E."/>
            <person name="Heckel D.G."/>
            <person name="Herndon N."/>
            <person name="Jiang H."/>
            <person name="Papanicolaou A."/>
            <person name="Qu J."/>
            <person name="Soulages J.L."/>
            <person name="Vogel H."/>
            <person name="Walters J."/>
            <person name="Waterhouse R.M."/>
            <person name="Ahn S.J."/>
            <person name="Almeida F.C."/>
            <person name="An C."/>
            <person name="Aqrawi P."/>
            <person name="Bretschneider A."/>
            <person name="Bryant W.B."/>
            <person name="Bucks S."/>
            <person name="Chao H."/>
            <person name="Chevignon G."/>
            <person name="Christen J.M."/>
            <person name="Clarke D.F."/>
            <person name="Dittmer N.T."/>
            <person name="Ferguson L.C.F."/>
            <person name="Garavelou S."/>
            <person name="Gordon K.H.J."/>
            <person name="Gunaratna R.T."/>
            <person name="Han Y."/>
            <person name="Hauser F."/>
            <person name="He Y."/>
            <person name="Heidel-Fischer H."/>
            <person name="Hirsh A."/>
            <person name="Hu Y."/>
            <person name="Jiang H."/>
            <person name="Kalra D."/>
            <person name="Klinner C."/>
            <person name="Konig C."/>
            <person name="Kovar C."/>
            <person name="Kroll A.R."/>
            <person name="Kuwar S.S."/>
            <person name="Lee S.L."/>
            <person name="Lehman R."/>
            <person name="Li K."/>
            <person name="Li Z."/>
            <person name="Liang H."/>
            <person name="Lovelace S."/>
            <person name="Lu Z."/>
            <person name="Mansfield J.H."/>
            <person name="McCulloch K.J."/>
            <person name="Mathew T."/>
            <person name="Morton B."/>
            <person name="Muzny D.M."/>
            <person name="Neunemann D."/>
            <person name="Ongeri F."/>
            <person name="Pauchet Y."/>
            <person name="Pu L.L."/>
            <person name="Pyrousis I."/>
            <person name="Rao X.J."/>
            <person name="Redding A."/>
            <person name="Roesel C."/>
            <person name="Sanchez-Gracia A."/>
            <person name="Schaack S."/>
            <person name="Shukla A."/>
            <person name="Tetreau G."/>
            <person name="Wang Y."/>
            <person name="Xiong G.H."/>
            <person name="Traut W."/>
            <person name="Walsh T.K."/>
            <person name="Worley K.C."/>
            <person name="Wu D."/>
            <person name="Wu W."/>
            <person name="Wu Y.Q."/>
            <person name="Zhang X."/>
            <person name="Zou Z."/>
            <person name="Zucker H."/>
            <person name="Briscoe A.D."/>
            <person name="Burmester T."/>
            <person name="Clem R.J."/>
            <person name="Feyereisen R."/>
            <person name="Grimmelikhuijzen C.J.P."/>
            <person name="Hamodrakas S.J."/>
            <person name="Hansson B.S."/>
            <person name="Huguet E."/>
            <person name="Jermiin L.S."/>
            <person name="Lan Q."/>
            <person name="Lehman H.K."/>
            <person name="Lorenzen M."/>
            <person name="Merzendorfer H."/>
            <person name="Michalopoulos I."/>
            <person name="Morton D.B."/>
            <person name="Muthukrishnan S."/>
            <person name="Oakeshott J.G."/>
            <person name="Palmer W."/>
            <person name="Park Y."/>
            <person name="Passarelli A.L."/>
            <person name="Rozas J."/>
            <person name="Schwartz L.M."/>
            <person name="Smith W."/>
            <person name="Southgate A."/>
            <person name="Vilcinskas A."/>
            <person name="Vogt R."/>
            <person name="Wang P."/>
            <person name="Werren J."/>
            <person name="Yu X.Q."/>
            <person name="Zhou J.J."/>
            <person name="Brown S.J."/>
            <person name="Scherer S.E."/>
            <person name="Richards S."/>
            <person name="Blissard G.W."/>
        </authorList>
    </citation>
    <scope>NUCLEOTIDE SEQUENCE</scope>
</reference>
<keyword evidence="1" id="KW-0722">Serine protease inhibitor</keyword>
<feature type="disulfide bond" evidence="1">
    <location>
        <begin position="366"/>
        <end position="384"/>
    </location>
</feature>
<dbReference type="InterPro" id="IPR008037">
    <property type="entry name" value="Pacifastin_dom"/>
</dbReference>
<feature type="disulfide bond" evidence="1">
    <location>
        <begin position="304"/>
        <end position="314"/>
    </location>
</feature>
<feature type="domain" description="Pacifastin" evidence="2">
    <location>
        <begin position="603"/>
        <end position="637"/>
    </location>
</feature>
<comment type="caution">
    <text evidence="3">The sequence shown here is derived from an EMBL/GenBank/DDBJ whole genome shotgun (WGS) entry which is preliminary data.</text>
</comment>
<feature type="site" description="Reactive bond" evidence="1">
    <location>
        <begin position="631"/>
        <end position="632"/>
    </location>
</feature>
<dbReference type="PROSITE" id="PS51446">
    <property type="entry name" value="PACIFASTIN"/>
    <property type="match status" value="3"/>
</dbReference>
<feature type="disulfide bond" evidence="1">
    <location>
        <begin position="616"/>
        <end position="634"/>
    </location>
</feature>
<feature type="disulfide bond" evidence="1">
    <location>
        <begin position="301"/>
        <end position="319"/>
    </location>
</feature>
<evidence type="ECO:0000313" key="3">
    <source>
        <dbReference type="EMBL" id="KAG6460628.1"/>
    </source>
</evidence>
<keyword evidence="4" id="KW-1185">Reference proteome</keyword>
<feature type="disulfide bond" evidence="1">
    <location>
        <begin position="369"/>
        <end position="379"/>
    </location>
</feature>